<dbReference type="GO" id="GO:0044780">
    <property type="term" value="P:bacterial-type flagellum assembly"/>
    <property type="evidence" value="ECO:0007669"/>
    <property type="project" value="InterPro"/>
</dbReference>
<proteinExistence type="predicted"/>
<organism evidence="1 2">
    <name type="scientific">Tibeticola sediminis</name>
    <dbReference type="NCBI Taxonomy" id="1917811"/>
    <lineage>
        <taxon>Bacteria</taxon>
        <taxon>Pseudomonadati</taxon>
        <taxon>Pseudomonadota</taxon>
        <taxon>Betaproteobacteria</taxon>
        <taxon>Burkholderiales</taxon>
        <taxon>Comamonadaceae</taxon>
        <taxon>Tibeticola</taxon>
    </lineage>
</organism>
<dbReference type="InterPro" id="IPR003775">
    <property type="entry name" value="Flagellar_assembly_factor_FliW"/>
</dbReference>
<sequence length="173" mass="18979">MLEADASAIEPGVYELSTRFGRLTVPARLGWRCEPPLPGFDGLHQYLVLSCEGQEPFLWLQSVESPELAFLIAPAEAFGLRYRGGIDAEESGMPGPYVLVILPRPGGSASIGCHRWAPLMFDPSTRSFHQRVFEPDEVEGAGIWCGLSPQRQSELRRAWAGALLDVPSRISGQ</sequence>
<dbReference type="Pfam" id="PF02623">
    <property type="entry name" value="FliW"/>
    <property type="match status" value="1"/>
</dbReference>
<dbReference type="EMBL" id="RKQL01000002">
    <property type="protein sequence ID" value="RPE70546.1"/>
    <property type="molecule type" value="Genomic_DNA"/>
</dbReference>
<comment type="caution">
    <text evidence="1">The sequence shown here is derived from an EMBL/GenBank/DDBJ whole genome shotgun (WGS) entry which is preliminary data.</text>
</comment>
<dbReference type="AlphaFoldDB" id="A0A3N4UIN6"/>
<dbReference type="InterPro" id="IPR024046">
    <property type="entry name" value="Flagellar_assmbl_FliW_dom_sf"/>
</dbReference>
<evidence type="ECO:0000313" key="2">
    <source>
        <dbReference type="Proteomes" id="UP000272193"/>
    </source>
</evidence>
<dbReference type="SUPFAM" id="SSF141457">
    <property type="entry name" value="BH3618-like"/>
    <property type="match status" value="1"/>
</dbReference>
<keyword evidence="2" id="KW-1185">Reference proteome</keyword>
<name>A0A3N4UIN6_9BURK</name>
<protein>
    <submittedName>
        <fullName evidence="1">FliW-like protein</fullName>
    </submittedName>
</protein>
<evidence type="ECO:0000313" key="1">
    <source>
        <dbReference type="EMBL" id="RPE70546.1"/>
    </source>
</evidence>
<dbReference type="RefSeq" id="WP_170159015.1">
    <property type="nucleotide sequence ID" value="NZ_RKQL01000002.1"/>
</dbReference>
<dbReference type="Proteomes" id="UP000272193">
    <property type="component" value="Unassembled WGS sequence"/>
</dbReference>
<gene>
    <name evidence="1" type="ORF">EDC62_1028</name>
</gene>
<accession>A0A3N4UIN6</accession>
<reference evidence="1 2" key="1">
    <citation type="submission" date="2018-11" db="EMBL/GenBank/DDBJ databases">
        <title>Genomic Encyclopedia of Type Strains, Phase IV (KMG-IV): sequencing the most valuable type-strain genomes for metagenomic binning, comparative biology and taxonomic classification.</title>
        <authorList>
            <person name="Goeker M."/>
        </authorList>
    </citation>
    <scope>NUCLEOTIDE SEQUENCE [LARGE SCALE GENOMIC DNA]</scope>
    <source>
        <strain evidence="1 2">DSM 101684</strain>
    </source>
</reference>
<dbReference type="Gene3D" id="2.30.290.10">
    <property type="entry name" value="BH3618-like"/>
    <property type="match status" value="1"/>
</dbReference>